<evidence type="ECO:0000313" key="3">
    <source>
        <dbReference type="EMBL" id="TWI92374.1"/>
    </source>
</evidence>
<sequence>MTLLKKYDRFVILIWIFLTIVFWVRYIPDSSMLEGGLLAISIMSCLYPFTTYLSKSLLQKAMRQNRMLLFTGQFFLVSAISALFIPVILHGFLYLEESGFLPPSELLLGRNLFSIMYINALLVALFVNFGFCGLRFHEESMKLHEALVKSQLQILQQQISPHFMFNVLNHINILMQEDVNLASSLLIRYSKILRYQLDGSKNSKVSIAEEVQFLKDFIEIEKVRWGNELAINCSWKIEDNHKAFPPLLLITFIENAFKHVARGISEMVYVNITFEQIADSICLEVENSKSGIQQEKDPVSGIGLKNVKKRLEILYGEHYDLTIRDAETTYYTKLVIKL</sequence>
<keyword evidence="3" id="KW-0418">Kinase</keyword>
<feature type="domain" description="Signal transduction histidine kinase internal region" evidence="2">
    <location>
        <begin position="151"/>
        <end position="229"/>
    </location>
</feature>
<feature type="transmembrane region" description="Helical" evidence="1">
    <location>
        <begin position="74"/>
        <end position="95"/>
    </location>
</feature>
<accession>A0A562TGK9</accession>
<gene>
    <name evidence="3" type="ORF">LX66_1761</name>
</gene>
<evidence type="ECO:0000259" key="2">
    <source>
        <dbReference type="Pfam" id="PF06580"/>
    </source>
</evidence>
<feature type="transmembrane region" description="Helical" evidence="1">
    <location>
        <begin position="115"/>
        <end position="134"/>
    </location>
</feature>
<dbReference type="PANTHER" id="PTHR34220:SF7">
    <property type="entry name" value="SENSOR HISTIDINE KINASE YPDA"/>
    <property type="match status" value="1"/>
</dbReference>
<reference evidence="3 4" key="1">
    <citation type="journal article" date="2013" name="Stand. Genomic Sci.">
        <title>Genomic Encyclopedia of Type Strains, Phase I: The one thousand microbial genomes (KMG-I) project.</title>
        <authorList>
            <person name="Kyrpides N.C."/>
            <person name="Woyke T."/>
            <person name="Eisen J.A."/>
            <person name="Garrity G."/>
            <person name="Lilburn T.G."/>
            <person name="Beck B.J."/>
            <person name="Whitman W.B."/>
            <person name="Hugenholtz P."/>
            <person name="Klenk H.P."/>
        </authorList>
    </citation>
    <scope>NUCLEOTIDE SEQUENCE [LARGE SCALE GENOMIC DNA]</scope>
    <source>
        <strain evidence="3 4">DSM 13484</strain>
    </source>
</reference>
<protein>
    <submittedName>
        <fullName evidence="3">Histidine kinase</fullName>
    </submittedName>
</protein>
<dbReference type="InterPro" id="IPR036890">
    <property type="entry name" value="HATPase_C_sf"/>
</dbReference>
<dbReference type="GO" id="GO:0016020">
    <property type="term" value="C:membrane"/>
    <property type="evidence" value="ECO:0007669"/>
    <property type="project" value="InterPro"/>
</dbReference>
<dbReference type="SUPFAM" id="SSF55874">
    <property type="entry name" value="ATPase domain of HSP90 chaperone/DNA topoisomerase II/histidine kinase"/>
    <property type="match status" value="1"/>
</dbReference>
<feature type="transmembrane region" description="Helical" evidence="1">
    <location>
        <begin position="7"/>
        <end position="26"/>
    </location>
</feature>
<keyword evidence="4" id="KW-1185">Reference proteome</keyword>
<comment type="caution">
    <text evidence="3">The sequence shown here is derived from an EMBL/GenBank/DDBJ whole genome shotgun (WGS) entry which is preliminary data.</text>
</comment>
<dbReference type="RefSeq" id="WP_145711852.1">
    <property type="nucleotide sequence ID" value="NZ_BAAAFY010000001.1"/>
</dbReference>
<dbReference type="InterPro" id="IPR010559">
    <property type="entry name" value="Sig_transdc_His_kin_internal"/>
</dbReference>
<name>A0A562TGK9_CHIJA</name>
<dbReference type="Gene3D" id="3.30.565.10">
    <property type="entry name" value="Histidine kinase-like ATPase, C-terminal domain"/>
    <property type="match status" value="1"/>
</dbReference>
<evidence type="ECO:0000256" key="1">
    <source>
        <dbReference type="SAM" id="Phobius"/>
    </source>
</evidence>
<organism evidence="3 4">
    <name type="scientific">Chitinophaga japonensis</name>
    <name type="common">Flexibacter japonensis</name>
    <dbReference type="NCBI Taxonomy" id="104662"/>
    <lineage>
        <taxon>Bacteria</taxon>
        <taxon>Pseudomonadati</taxon>
        <taxon>Bacteroidota</taxon>
        <taxon>Chitinophagia</taxon>
        <taxon>Chitinophagales</taxon>
        <taxon>Chitinophagaceae</taxon>
        <taxon>Chitinophaga</taxon>
    </lineage>
</organism>
<dbReference type="Proteomes" id="UP000316778">
    <property type="component" value="Unassembled WGS sequence"/>
</dbReference>
<keyword evidence="3" id="KW-0808">Transferase</keyword>
<keyword evidence="1" id="KW-0812">Transmembrane</keyword>
<dbReference type="AlphaFoldDB" id="A0A562TGK9"/>
<keyword evidence="1" id="KW-0472">Membrane</keyword>
<feature type="transmembrane region" description="Helical" evidence="1">
    <location>
        <begin position="32"/>
        <end position="53"/>
    </location>
</feature>
<dbReference type="InterPro" id="IPR050640">
    <property type="entry name" value="Bact_2-comp_sensor_kinase"/>
</dbReference>
<proteinExistence type="predicted"/>
<dbReference type="GO" id="GO:0000155">
    <property type="term" value="F:phosphorelay sensor kinase activity"/>
    <property type="evidence" value="ECO:0007669"/>
    <property type="project" value="InterPro"/>
</dbReference>
<keyword evidence="1" id="KW-1133">Transmembrane helix</keyword>
<dbReference type="OrthoDB" id="9809908at2"/>
<dbReference type="PANTHER" id="PTHR34220">
    <property type="entry name" value="SENSOR HISTIDINE KINASE YPDA"/>
    <property type="match status" value="1"/>
</dbReference>
<evidence type="ECO:0000313" key="4">
    <source>
        <dbReference type="Proteomes" id="UP000316778"/>
    </source>
</evidence>
<dbReference type="EMBL" id="VLLG01000002">
    <property type="protein sequence ID" value="TWI92374.1"/>
    <property type="molecule type" value="Genomic_DNA"/>
</dbReference>
<dbReference type="Pfam" id="PF06580">
    <property type="entry name" value="His_kinase"/>
    <property type="match status" value="1"/>
</dbReference>